<evidence type="ECO:0000256" key="1">
    <source>
        <dbReference type="ARBA" id="ARBA00007401"/>
    </source>
</evidence>
<reference evidence="5" key="2">
    <citation type="submission" date="2021-08" db="EMBL/GenBank/DDBJ databases">
        <authorList>
            <person name="Eriksson T."/>
        </authorList>
    </citation>
    <scope>NUCLEOTIDE SEQUENCE</scope>
    <source>
        <strain evidence="5">Stoneville</strain>
        <tissue evidence="5">Whole head</tissue>
    </source>
</reference>
<dbReference type="GO" id="GO:0019391">
    <property type="term" value="P:glucuronoside catabolic process"/>
    <property type="evidence" value="ECO:0007669"/>
    <property type="project" value="TreeGrafter"/>
</dbReference>
<evidence type="ECO:0000313" key="5">
    <source>
        <dbReference type="EMBL" id="KAH0821050.1"/>
    </source>
</evidence>
<keyword evidence="6" id="KW-1185">Reference proteome</keyword>
<dbReference type="GO" id="GO:0004566">
    <property type="term" value="F:beta-glucuronidase activity"/>
    <property type="evidence" value="ECO:0007669"/>
    <property type="project" value="TreeGrafter"/>
</dbReference>
<dbReference type="Proteomes" id="UP000719412">
    <property type="component" value="Unassembled WGS sequence"/>
</dbReference>
<dbReference type="InterPro" id="IPR029058">
    <property type="entry name" value="AB_hydrolase_fold"/>
</dbReference>
<feature type="domain" description="Glycoside hydrolase family 2 catalytic" evidence="4">
    <location>
        <begin position="2"/>
        <end position="45"/>
    </location>
</feature>
<gene>
    <name evidence="5" type="ORF">GEV33_001741</name>
</gene>
<dbReference type="Gene3D" id="3.40.50.1820">
    <property type="entry name" value="alpha/beta hydrolase"/>
    <property type="match status" value="1"/>
</dbReference>
<comment type="caution">
    <text evidence="5">The sequence shown here is derived from an EMBL/GenBank/DDBJ whole genome shotgun (WGS) entry which is preliminary data.</text>
</comment>
<organism evidence="5 6">
    <name type="scientific">Tenebrio molitor</name>
    <name type="common">Yellow mealworm beetle</name>
    <dbReference type="NCBI Taxonomy" id="7067"/>
    <lineage>
        <taxon>Eukaryota</taxon>
        <taxon>Metazoa</taxon>
        <taxon>Ecdysozoa</taxon>
        <taxon>Arthropoda</taxon>
        <taxon>Hexapoda</taxon>
        <taxon>Insecta</taxon>
        <taxon>Pterygota</taxon>
        <taxon>Neoptera</taxon>
        <taxon>Endopterygota</taxon>
        <taxon>Coleoptera</taxon>
        <taxon>Polyphaga</taxon>
        <taxon>Cucujiformia</taxon>
        <taxon>Tenebrionidae</taxon>
        <taxon>Tenebrio</taxon>
    </lineage>
</organism>
<name>A0A8J6HLP6_TENMO</name>
<dbReference type="Gene3D" id="2.60.40.10">
    <property type="entry name" value="Immunoglobulins"/>
    <property type="match status" value="1"/>
</dbReference>
<reference evidence="5" key="1">
    <citation type="journal article" date="2020" name="J Insects Food Feed">
        <title>The yellow mealworm (Tenebrio molitor) genome: a resource for the emerging insects as food and feed industry.</title>
        <authorList>
            <person name="Eriksson T."/>
            <person name="Andere A."/>
            <person name="Kelstrup H."/>
            <person name="Emery V."/>
            <person name="Picard C."/>
        </authorList>
    </citation>
    <scope>NUCLEOTIDE SEQUENCE</scope>
    <source>
        <strain evidence="5">Stoneville</strain>
        <tissue evidence="5">Whole head</tissue>
    </source>
</reference>
<feature type="compositionally biased region" description="Low complexity" evidence="2">
    <location>
        <begin position="62"/>
        <end position="74"/>
    </location>
</feature>
<dbReference type="Gene3D" id="3.20.20.80">
    <property type="entry name" value="Glycosidases"/>
    <property type="match status" value="3"/>
</dbReference>
<comment type="similarity">
    <text evidence="1">Belongs to the glycosyl hydrolase 2 family.</text>
</comment>
<feature type="domain" description="Glycoside hydrolase family 2 catalytic" evidence="4">
    <location>
        <begin position="345"/>
        <end position="422"/>
    </location>
</feature>
<dbReference type="InterPro" id="IPR036156">
    <property type="entry name" value="Beta-gal/glucu_dom_sf"/>
</dbReference>
<proteinExistence type="inferred from homology"/>
<dbReference type="InterPro" id="IPR017853">
    <property type="entry name" value="GH"/>
</dbReference>
<dbReference type="InterPro" id="IPR013783">
    <property type="entry name" value="Ig-like_fold"/>
</dbReference>
<evidence type="ECO:0000259" key="4">
    <source>
        <dbReference type="Pfam" id="PF02836"/>
    </source>
</evidence>
<dbReference type="GO" id="GO:0005615">
    <property type="term" value="C:extracellular space"/>
    <property type="evidence" value="ECO:0007669"/>
    <property type="project" value="TreeGrafter"/>
</dbReference>
<evidence type="ECO:0008006" key="7">
    <source>
        <dbReference type="Google" id="ProtNLM"/>
    </source>
</evidence>
<dbReference type="SUPFAM" id="SSF51445">
    <property type="entry name" value="(Trans)glycosidases"/>
    <property type="match status" value="2"/>
</dbReference>
<accession>A0A8J6HLP6</accession>
<dbReference type="GO" id="GO:0005975">
    <property type="term" value="P:carbohydrate metabolic process"/>
    <property type="evidence" value="ECO:0007669"/>
    <property type="project" value="InterPro"/>
</dbReference>
<dbReference type="InterPro" id="IPR006103">
    <property type="entry name" value="Glyco_hydro_2_cat"/>
</dbReference>
<feature type="region of interest" description="Disordered" evidence="2">
    <location>
        <begin position="54"/>
        <end position="88"/>
    </location>
</feature>
<dbReference type="SUPFAM" id="SSF49303">
    <property type="entry name" value="beta-Galactosidase/glucuronidase domain"/>
    <property type="match status" value="1"/>
</dbReference>
<dbReference type="Pfam" id="PF00703">
    <property type="entry name" value="Glyco_hydro_2"/>
    <property type="match status" value="1"/>
</dbReference>
<dbReference type="AlphaFoldDB" id="A0A8J6HLP6"/>
<dbReference type="PANTHER" id="PTHR10066:SF67">
    <property type="entry name" value="BETA-GLUCURONIDASE"/>
    <property type="match status" value="1"/>
</dbReference>
<evidence type="ECO:0000259" key="3">
    <source>
        <dbReference type="Pfam" id="PF00703"/>
    </source>
</evidence>
<dbReference type="PANTHER" id="PTHR10066">
    <property type="entry name" value="BETA-GLUCURONIDASE"/>
    <property type="match status" value="1"/>
</dbReference>
<feature type="domain" description="Glycoside hydrolase family 2 immunoglobulin-like beta-sandwich" evidence="3">
    <location>
        <begin position="292"/>
        <end position="337"/>
    </location>
</feature>
<protein>
    <recommendedName>
        <fullName evidence="7">Glycoside hydrolase family 2 catalytic domain-containing protein</fullName>
    </recommendedName>
</protein>
<dbReference type="Pfam" id="PF02836">
    <property type="entry name" value="Glyco_hydro_2_C"/>
    <property type="match status" value="2"/>
</dbReference>
<evidence type="ECO:0000256" key="2">
    <source>
        <dbReference type="SAM" id="MobiDB-lite"/>
    </source>
</evidence>
<dbReference type="InterPro" id="IPR006102">
    <property type="entry name" value="Ig-like_GH2"/>
</dbReference>
<evidence type="ECO:0000313" key="6">
    <source>
        <dbReference type="Proteomes" id="UP000719412"/>
    </source>
</evidence>
<dbReference type="GO" id="GO:0030246">
    <property type="term" value="F:carbohydrate binding"/>
    <property type="evidence" value="ECO:0007669"/>
    <property type="project" value="TreeGrafter"/>
</dbReference>
<sequence>MIWSFADFKTDQGINRVGGNRKGIFTRNREPKASAHLLRKRYWALAELLDDVEPPADVNDGSTPTSTSSAAVPTESRSLGRPPGERLRSTIWCPPKSRGLFCGTISESESSLGPWALQTDPRHIAYQIGYAALYSTGAALELLYIGATIVNSIKLELPPPFSAVLEPDHDDAFITESCYDLLKTGNFERVPYVKRAVPKYQPVPNKIENRLRVVFGWAPGQFRAVSGSSLAAFRVGYGWFPSRFRVGFRSAPVTFGWAPGRLQVNSGSALGGFRVDSGCFPGVGWILVHRYFTCENANLWWPYLMNPNPGYLYSLEVQLLDTSGTLLDKYEQPVGIRTIFWDSNSVKINNRSSYLSGFGSHEDSDIREKDLDLPLIIRDHNLIKWLGANAYRTSYYPYAEEIMDLPDQLGIMIINEYPAVSIREVFEHIHSLDNTRPVTVINFNGRHDNQGGEYIDIIGITYFSGWFQNNAELDVVVNNVLKRGQQLRSEYNKPIMINEYGSDALEGLHMLRSEGYFIGEMIWSFADFKTDQDSGSAPTFTSSAAVPTESPPGERQCSTIWCPPKAEVSFPAPSPRAEASCVLGLFTLTQDTSPIKSDTMLESSDHDDAFITESSYDLLKTGNFERVPYVVRFNSEK</sequence>
<dbReference type="EMBL" id="JABDTM020009505">
    <property type="protein sequence ID" value="KAH0821050.1"/>
    <property type="molecule type" value="Genomic_DNA"/>
</dbReference>